<gene>
    <name evidence="1" type="primary">tssG</name>
    <name evidence="1" type="ORF">FU658_07660</name>
</gene>
<evidence type="ECO:0000313" key="2">
    <source>
        <dbReference type="Proteomes" id="UP000321248"/>
    </source>
</evidence>
<dbReference type="OrthoDB" id="1523296at2"/>
<dbReference type="RefSeq" id="WP_147891535.1">
    <property type="nucleotide sequence ID" value="NZ_VRTS01000004.1"/>
</dbReference>
<organism evidence="1 2">
    <name type="scientific">Alkalisalibacterium limincola</name>
    <dbReference type="NCBI Taxonomy" id="2699169"/>
    <lineage>
        <taxon>Bacteria</taxon>
        <taxon>Pseudomonadati</taxon>
        <taxon>Pseudomonadota</taxon>
        <taxon>Gammaproteobacteria</taxon>
        <taxon>Lysobacterales</taxon>
        <taxon>Lysobacteraceae</taxon>
        <taxon>Alkalisalibacterium</taxon>
    </lineage>
</organism>
<dbReference type="PANTHER" id="PTHR35564">
    <property type="match status" value="1"/>
</dbReference>
<dbReference type="NCBIfam" id="TIGR03347">
    <property type="entry name" value="VI_chp_1"/>
    <property type="match status" value="1"/>
</dbReference>
<dbReference type="InterPro" id="IPR010732">
    <property type="entry name" value="T6SS_TssG-like"/>
</dbReference>
<sequence length="348" mass="38067">MSGAKRRLGPAVGQQLLEQPQRFGFFQALRLLEQLYSRHGVGATDVHAHRIRFRNSLSLAFAAGEIESLDVEAAAVEGQPPVQVCITPAFIGLLGQAGTLPLAYTERLAEREAVHRDHTGRAFLDIFNQRAVSLFHAAWLKHRPALQQAPAGADRFQDLLLALAGMGMAQPRDVLGQDDGAVYDQSIAHYAGLVRRRPLSAVAMQRVLADHFGLPLRVEQFVGAWYPVPVDQQTRLGQPGATLGRGALCGDRLHQRDLRLRLCFGPLRRRDFDTLLPGAPGARALARWVGLLGGIGFEYEVRLVLHPDDVRPVSLCRSGGRLGLDAFLISTPTGEPRGDTGYLLQPSH</sequence>
<name>A0A5C8KPA6_9GAMM</name>
<dbReference type="AlphaFoldDB" id="A0A5C8KPA6"/>
<dbReference type="Proteomes" id="UP000321248">
    <property type="component" value="Unassembled WGS sequence"/>
</dbReference>
<dbReference type="PANTHER" id="PTHR35564:SF4">
    <property type="entry name" value="CYTOPLASMIC PROTEIN"/>
    <property type="match status" value="1"/>
</dbReference>
<dbReference type="EMBL" id="VRTS01000004">
    <property type="protein sequence ID" value="TXK62612.1"/>
    <property type="molecule type" value="Genomic_DNA"/>
</dbReference>
<proteinExistence type="predicted"/>
<reference evidence="1 2" key="1">
    <citation type="submission" date="2019-08" db="EMBL/GenBank/DDBJ databases">
        <authorList>
            <person name="Karlyshev A.V."/>
        </authorList>
    </citation>
    <scope>NUCLEOTIDE SEQUENCE [LARGE SCALE GENOMIC DNA]</scope>
    <source>
        <strain evidence="1 2">Alg18-2.2</strain>
    </source>
</reference>
<protein>
    <submittedName>
        <fullName evidence="1">Type VI secretion system baseplate subunit TssG</fullName>
    </submittedName>
</protein>
<dbReference type="Pfam" id="PF06996">
    <property type="entry name" value="T6SS_TssG"/>
    <property type="match status" value="1"/>
</dbReference>
<accession>A0A5C8KPA6</accession>
<evidence type="ECO:0000313" key="1">
    <source>
        <dbReference type="EMBL" id="TXK62612.1"/>
    </source>
</evidence>
<keyword evidence="2" id="KW-1185">Reference proteome</keyword>
<comment type="caution">
    <text evidence="1">The sequence shown here is derived from an EMBL/GenBank/DDBJ whole genome shotgun (WGS) entry which is preliminary data.</text>
</comment>